<name>A0A6N4W0R0_9MYCO</name>
<evidence type="ECO:0000313" key="2">
    <source>
        <dbReference type="EMBL" id="BBZ75516.1"/>
    </source>
</evidence>
<dbReference type="Gene3D" id="3.40.1080.20">
    <property type="entry name" value="Acetyl-CoA hydrolase/transferase C-terminal domain"/>
    <property type="match status" value="1"/>
</dbReference>
<reference evidence="2 3" key="1">
    <citation type="journal article" date="2019" name="Emerg. Microbes Infect.">
        <title>Comprehensive subspecies identification of 175 nontuberculous mycobacteria species based on 7547 genomic profiles.</title>
        <authorList>
            <person name="Matsumoto Y."/>
            <person name="Kinjo T."/>
            <person name="Motooka D."/>
            <person name="Nabeya D."/>
            <person name="Jung N."/>
            <person name="Uechi K."/>
            <person name="Horii T."/>
            <person name="Iida T."/>
            <person name="Fujita J."/>
            <person name="Nakamura S."/>
        </authorList>
    </citation>
    <scope>NUCLEOTIDE SEQUENCE [LARGE SCALE GENOMIC DNA]</scope>
    <source>
        <strain evidence="2 3">JCM 30275</strain>
    </source>
</reference>
<keyword evidence="3" id="KW-1185">Reference proteome</keyword>
<gene>
    <name evidence="2" type="ORF">MANY_08530</name>
</gene>
<evidence type="ECO:0000313" key="3">
    <source>
        <dbReference type="Proteomes" id="UP000467249"/>
    </source>
</evidence>
<sequence length="392" mass="40904">MITAADLTAALCAAVPQGGTIALGDGVGTLTTLDDGSSVGAVLTEAAHRIGGVRLILGWVPGAVTELDVTAFADVVALMPGWGMRAVLKSPGTRFVPTALTGIQSLLHTVLRPDALVTRVALRDGIFRFCTEVSWQRSLVDDGVTVLAVVDEHAGAADALGIDAGALRVVGHTSRGPLEVPGRAPQPIHDALADNVLRYVPAGASLQYGPGQLGTALLQRVSVPVHIETGLLTDGVMELERRGLLLGEPSATYLLGSADLYRWADGRSILRGIGYTHDISRLRDRAFIAVNTAIEIDPVGQINCEGAGEKIVGGIGGHPDFCAAARASRDGLSIIAVQSRINDRSPLVEALSRPASTPAHDVDIIVTESGAADLRGLDWPARRASITRLFDS</sequence>
<organism evidence="2 3">
    <name type="scientific">Mycolicibacterium anyangense</name>
    <dbReference type="NCBI Taxonomy" id="1431246"/>
    <lineage>
        <taxon>Bacteria</taxon>
        <taxon>Bacillati</taxon>
        <taxon>Actinomycetota</taxon>
        <taxon>Actinomycetes</taxon>
        <taxon>Mycobacteriales</taxon>
        <taxon>Mycobacteriaceae</taxon>
        <taxon>Mycolicibacterium</taxon>
    </lineage>
</organism>
<dbReference type="GO" id="GO:0006083">
    <property type="term" value="P:acetate metabolic process"/>
    <property type="evidence" value="ECO:0007669"/>
    <property type="project" value="InterPro"/>
</dbReference>
<dbReference type="EMBL" id="AP022620">
    <property type="protein sequence ID" value="BBZ75516.1"/>
    <property type="molecule type" value="Genomic_DNA"/>
</dbReference>
<dbReference type="Pfam" id="PF13336">
    <property type="entry name" value="AcetylCoA_hyd_C"/>
    <property type="match status" value="1"/>
</dbReference>
<dbReference type="SUPFAM" id="SSF100950">
    <property type="entry name" value="NagB/RpiA/CoA transferase-like"/>
    <property type="match status" value="1"/>
</dbReference>
<dbReference type="InterPro" id="IPR026888">
    <property type="entry name" value="AcetylCoA_hyd_C"/>
</dbReference>
<accession>A0A6N4W0R0</accession>
<proteinExistence type="predicted"/>
<protein>
    <recommendedName>
        <fullName evidence="1">Acetyl-CoA hydrolase/transferase C-terminal domain-containing protein</fullName>
    </recommendedName>
</protein>
<dbReference type="GO" id="GO:0008775">
    <property type="term" value="F:acetate CoA-transferase activity"/>
    <property type="evidence" value="ECO:0007669"/>
    <property type="project" value="InterPro"/>
</dbReference>
<dbReference type="KEGG" id="many:MANY_08530"/>
<dbReference type="InterPro" id="IPR037171">
    <property type="entry name" value="NagB/RpiA_transferase-like"/>
</dbReference>
<dbReference type="PANTHER" id="PTHR21432:SF20">
    <property type="entry name" value="ACETYL-COA HYDROLASE"/>
    <property type="match status" value="1"/>
</dbReference>
<feature type="domain" description="Acetyl-CoA hydrolase/transferase C-terminal" evidence="1">
    <location>
        <begin position="256"/>
        <end position="383"/>
    </location>
</feature>
<dbReference type="Gene3D" id="3.30.750.70">
    <property type="entry name" value="4-hydroxybutyrate coenzyme like domains"/>
    <property type="match status" value="1"/>
</dbReference>
<dbReference type="AlphaFoldDB" id="A0A6N4W0R0"/>
<dbReference type="InterPro" id="IPR038460">
    <property type="entry name" value="AcetylCoA_hyd_C_sf"/>
</dbReference>
<evidence type="ECO:0000259" key="1">
    <source>
        <dbReference type="Pfam" id="PF13336"/>
    </source>
</evidence>
<dbReference type="PANTHER" id="PTHR21432">
    <property type="entry name" value="ACETYL-COA HYDROLASE-RELATED"/>
    <property type="match status" value="1"/>
</dbReference>
<dbReference type="InterPro" id="IPR046433">
    <property type="entry name" value="ActCoA_hydro"/>
</dbReference>
<dbReference type="Proteomes" id="UP000467249">
    <property type="component" value="Chromosome"/>
</dbReference>